<gene>
    <name evidence="3" type="ORF">AW08_01924</name>
</gene>
<feature type="region of interest" description="Disordered" evidence="1">
    <location>
        <begin position="93"/>
        <end position="112"/>
    </location>
</feature>
<feature type="chain" id="PRO_5001462186" evidence="2">
    <location>
        <begin position="22"/>
        <end position="112"/>
    </location>
</feature>
<evidence type="ECO:0000313" key="4">
    <source>
        <dbReference type="Proteomes" id="UP000020218"/>
    </source>
</evidence>
<protein>
    <submittedName>
        <fullName evidence="3">Uncharacterized protein</fullName>
    </submittedName>
</protein>
<dbReference type="STRING" id="1454001.AW08_01924"/>
<feature type="compositionally biased region" description="Basic and acidic residues" evidence="1">
    <location>
        <begin position="99"/>
        <end position="112"/>
    </location>
</feature>
<accession>A0A011MYL2</accession>
<reference evidence="3" key="1">
    <citation type="submission" date="2014-02" db="EMBL/GenBank/DDBJ databases">
        <title>Expanding our view of genomic diversity in Candidatus Accumulibacter clades.</title>
        <authorList>
            <person name="Skennerton C.T."/>
            <person name="Barr J.J."/>
            <person name="Slater F.R."/>
            <person name="Bond P.L."/>
            <person name="Tyson G.W."/>
        </authorList>
    </citation>
    <scope>NUCLEOTIDE SEQUENCE [LARGE SCALE GENOMIC DNA]</scope>
</reference>
<dbReference type="AlphaFoldDB" id="A0A011MYL2"/>
<evidence type="ECO:0000256" key="2">
    <source>
        <dbReference type="SAM" id="SignalP"/>
    </source>
</evidence>
<proteinExistence type="predicted"/>
<keyword evidence="4" id="KW-1185">Reference proteome</keyword>
<evidence type="ECO:0000313" key="3">
    <source>
        <dbReference type="EMBL" id="EXI67661.1"/>
    </source>
</evidence>
<dbReference type="Proteomes" id="UP000020218">
    <property type="component" value="Unassembled WGS sequence"/>
</dbReference>
<comment type="caution">
    <text evidence="3">The sequence shown here is derived from an EMBL/GenBank/DDBJ whole genome shotgun (WGS) entry which is preliminary data.</text>
</comment>
<feature type="signal peptide" evidence="2">
    <location>
        <begin position="1"/>
        <end position="21"/>
    </location>
</feature>
<sequence>MPVSRPSHLALGLLCCCSALFAVSLVDAARLRQQRAGSGQEMLALVRQLQLTDLCLFTEARYTRHPSQADLHSAFQDHPLALEHFPSGSLLLPPATLSGHHERLDRETEVPD</sequence>
<dbReference type="EMBL" id="JFAX01000009">
    <property type="protein sequence ID" value="EXI67661.1"/>
    <property type="molecule type" value="Genomic_DNA"/>
</dbReference>
<evidence type="ECO:0000256" key="1">
    <source>
        <dbReference type="SAM" id="MobiDB-lite"/>
    </source>
</evidence>
<name>A0A011MYL2_9PROT</name>
<keyword evidence="2" id="KW-0732">Signal</keyword>
<organism evidence="3 4">
    <name type="scientific">Candidatus Accumulibacter adjunctus</name>
    <dbReference type="NCBI Taxonomy" id="1454001"/>
    <lineage>
        <taxon>Bacteria</taxon>
        <taxon>Pseudomonadati</taxon>
        <taxon>Pseudomonadota</taxon>
        <taxon>Betaproteobacteria</taxon>
        <taxon>Candidatus Accumulibacter</taxon>
    </lineage>
</organism>
<dbReference type="PATRIC" id="fig|1454001.3.peg.1923"/>